<dbReference type="Gene3D" id="1.20.140.10">
    <property type="entry name" value="Butyryl-CoA Dehydrogenase, subunit A, domain 3"/>
    <property type="match status" value="1"/>
</dbReference>
<feature type="domain" description="Acyl-CoA oxidase/dehydrogenase middle" evidence="9">
    <location>
        <begin position="161"/>
        <end position="255"/>
    </location>
</feature>
<dbReference type="Gene3D" id="2.40.110.10">
    <property type="entry name" value="Butyryl-CoA Dehydrogenase, subunit A, domain 2"/>
    <property type="match status" value="1"/>
</dbReference>
<feature type="domain" description="Acyl-CoA dehydrogenase/oxidase N-terminal" evidence="10">
    <location>
        <begin position="40"/>
        <end position="157"/>
    </location>
</feature>
<evidence type="ECO:0000256" key="7">
    <source>
        <dbReference type="SAM" id="MobiDB-lite"/>
    </source>
</evidence>
<dbReference type="InterPro" id="IPR036250">
    <property type="entry name" value="AcylCo_DH-like_C"/>
</dbReference>
<keyword evidence="3 6" id="KW-0285">Flavoprotein</keyword>
<dbReference type="InterPro" id="IPR006091">
    <property type="entry name" value="Acyl-CoA_Oxase/DH_mid-dom"/>
</dbReference>
<evidence type="ECO:0000259" key="8">
    <source>
        <dbReference type="Pfam" id="PF00441"/>
    </source>
</evidence>
<evidence type="ECO:0000256" key="6">
    <source>
        <dbReference type="RuleBase" id="RU362125"/>
    </source>
</evidence>
<accession>A0ABX1SF42</accession>
<dbReference type="InterPro" id="IPR037069">
    <property type="entry name" value="AcylCoA_DH/ox_N_sf"/>
</dbReference>
<evidence type="ECO:0000259" key="10">
    <source>
        <dbReference type="Pfam" id="PF02771"/>
    </source>
</evidence>
<feature type="domain" description="Acyl-CoA dehydrogenase/oxidase C-terminal" evidence="8">
    <location>
        <begin position="267"/>
        <end position="429"/>
    </location>
</feature>
<sequence>MASSTGSASTRPTRTTPPCGSRRSTRCGTGADVDLDYPADAESFRAEVRAVLAEELPEGWEGIGAIADTTEADAFVDDWRAVLARRGLLGITWPAGYGGRGLTKLHQVVLMEELARAGVPAGGHNDTFGIKMVGNTLLRWGTEEQKRHHLPRILSGEDRWCQGYSEPGAGSDLAGLSTRAVADGGTWVINGQKVWTSWAHRANWIFVLARTDPAASKHRGISFLLVPMDQPGLQVRPIRSATGASEFNEVFFDDVRTPLGNVVGPVNGGWKVAQTLLGYERGEEAATNPILFRAEFDRIVELARAQGVADDPLVRQQLARRFAEVEIMRYLGYRVLTGWLAGQGPGPESSISKLYWSEYHRRATDLALELAGMRAQVITGRPPLRGFRTDDPGARNTTGSWIGSYLNARAGTIYAGTSEVQRNIIAETVLGLPREPRPAP</sequence>
<dbReference type="Proteomes" id="UP000820669">
    <property type="component" value="Unassembled WGS sequence"/>
</dbReference>
<gene>
    <name evidence="11" type="ORF">HF526_19220</name>
</gene>
<evidence type="ECO:0000259" key="9">
    <source>
        <dbReference type="Pfam" id="PF02770"/>
    </source>
</evidence>
<evidence type="ECO:0000256" key="5">
    <source>
        <dbReference type="ARBA" id="ARBA00023002"/>
    </source>
</evidence>
<dbReference type="RefSeq" id="WP_169382913.1">
    <property type="nucleotide sequence ID" value="NZ_JAAXLA010000036.1"/>
</dbReference>
<feature type="compositionally biased region" description="Low complexity" evidence="7">
    <location>
        <begin position="1"/>
        <end position="22"/>
    </location>
</feature>
<evidence type="ECO:0000256" key="2">
    <source>
        <dbReference type="ARBA" id="ARBA00009347"/>
    </source>
</evidence>
<keyword evidence="5 6" id="KW-0560">Oxidoreductase</keyword>
<dbReference type="InterPro" id="IPR013786">
    <property type="entry name" value="AcylCoA_DH/ox_N"/>
</dbReference>
<dbReference type="SUPFAM" id="SSF56645">
    <property type="entry name" value="Acyl-CoA dehydrogenase NM domain-like"/>
    <property type="match status" value="1"/>
</dbReference>
<feature type="region of interest" description="Disordered" evidence="7">
    <location>
        <begin position="1"/>
        <end position="32"/>
    </location>
</feature>
<evidence type="ECO:0000313" key="11">
    <source>
        <dbReference type="EMBL" id="NMH99427.1"/>
    </source>
</evidence>
<organism evidence="11 12">
    <name type="scientific">Pseudonocardia acidicola</name>
    <dbReference type="NCBI Taxonomy" id="2724939"/>
    <lineage>
        <taxon>Bacteria</taxon>
        <taxon>Bacillati</taxon>
        <taxon>Actinomycetota</taxon>
        <taxon>Actinomycetes</taxon>
        <taxon>Pseudonocardiales</taxon>
        <taxon>Pseudonocardiaceae</taxon>
        <taxon>Pseudonocardia</taxon>
    </lineage>
</organism>
<dbReference type="Pfam" id="PF02770">
    <property type="entry name" value="Acyl-CoA_dh_M"/>
    <property type="match status" value="1"/>
</dbReference>
<comment type="cofactor">
    <cofactor evidence="1 6">
        <name>FAD</name>
        <dbReference type="ChEBI" id="CHEBI:57692"/>
    </cofactor>
</comment>
<comment type="caution">
    <text evidence="11">The sequence shown here is derived from an EMBL/GenBank/DDBJ whole genome shotgun (WGS) entry which is preliminary data.</text>
</comment>
<keyword evidence="12" id="KW-1185">Reference proteome</keyword>
<protein>
    <submittedName>
        <fullName evidence="11">Acyl-CoA dehydrogenase</fullName>
    </submittedName>
</protein>
<dbReference type="InterPro" id="IPR009075">
    <property type="entry name" value="AcylCo_DH/oxidase_C"/>
</dbReference>
<evidence type="ECO:0000256" key="4">
    <source>
        <dbReference type="ARBA" id="ARBA00022827"/>
    </source>
</evidence>
<evidence type="ECO:0000313" key="12">
    <source>
        <dbReference type="Proteomes" id="UP000820669"/>
    </source>
</evidence>
<dbReference type="PANTHER" id="PTHR43292:SF3">
    <property type="entry name" value="ACYL-COA DEHYDROGENASE FADE29"/>
    <property type="match status" value="1"/>
</dbReference>
<dbReference type="InterPro" id="IPR052161">
    <property type="entry name" value="Mycobact_Acyl-CoA_DH"/>
</dbReference>
<comment type="similarity">
    <text evidence="2 6">Belongs to the acyl-CoA dehydrogenase family.</text>
</comment>
<dbReference type="Gene3D" id="1.10.540.10">
    <property type="entry name" value="Acyl-CoA dehydrogenase/oxidase, N-terminal domain"/>
    <property type="match status" value="1"/>
</dbReference>
<dbReference type="InterPro" id="IPR009100">
    <property type="entry name" value="AcylCoA_DH/oxidase_NM_dom_sf"/>
</dbReference>
<evidence type="ECO:0000256" key="1">
    <source>
        <dbReference type="ARBA" id="ARBA00001974"/>
    </source>
</evidence>
<dbReference type="EMBL" id="JAAXLA010000036">
    <property type="protein sequence ID" value="NMH99427.1"/>
    <property type="molecule type" value="Genomic_DNA"/>
</dbReference>
<dbReference type="Pfam" id="PF00441">
    <property type="entry name" value="Acyl-CoA_dh_1"/>
    <property type="match status" value="1"/>
</dbReference>
<proteinExistence type="inferred from homology"/>
<dbReference type="PANTHER" id="PTHR43292">
    <property type="entry name" value="ACYL-COA DEHYDROGENASE"/>
    <property type="match status" value="1"/>
</dbReference>
<dbReference type="InterPro" id="IPR046373">
    <property type="entry name" value="Acyl-CoA_Oxase/DH_mid-dom_sf"/>
</dbReference>
<name>A0ABX1SF42_9PSEU</name>
<dbReference type="Pfam" id="PF02771">
    <property type="entry name" value="Acyl-CoA_dh_N"/>
    <property type="match status" value="1"/>
</dbReference>
<keyword evidence="4 6" id="KW-0274">FAD</keyword>
<evidence type="ECO:0000256" key="3">
    <source>
        <dbReference type="ARBA" id="ARBA00022630"/>
    </source>
</evidence>
<reference evidence="11 12" key="1">
    <citation type="submission" date="2020-04" db="EMBL/GenBank/DDBJ databases">
        <authorList>
            <person name="Klaysubun C."/>
            <person name="Duangmal K."/>
            <person name="Lipun K."/>
        </authorList>
    </citation>
    <scope>NUCLEOTIDE SEQUENCE [LARGE SCALE GENOMIC DNA]</scope>
    <source>
        <strain evidence="11 12">K10HN5</strain>
    </source>
</reference>
<dbReference type="SUPFAM" id="SSF47203">
    <property type="entry name" value="Acyl-CoA dehydrogenase C-terminal domain-like"/>
    <property type="match status" value="1"/>
</dbReference>